<dbReference type="EMBL" id="JABUFE010000001">
    <property type="protein sequence ID" value="NSX53515.1"/>
    <property type="molecule type" value="Genomic_DNA"/>
</dbReference>
<keyword evidence="1" id="KW-0812">Transmembrane</keyword>
<feature type="transmembrane region" description="Helical" evidence="1">
    <location>
        <begin position="56"/>
        <end position="74"/>
    </location>
</feature>
<feature type="transmembrane region" description="Helical" evidence="1">
    <location>
        <begin position="6"/>
        <end position="24"/>
    </location>
</feature>
<name>A0ABX2IR04_9RHOB</name>
<accession>A0ABX2IR04</accession>
<evidence type="ECO:0000313" key="3">
    <source>
        <dbReference type="Proteomes" id="UP000777935"/>
    </source>
</evidence>
<keyword evidence="1" id="KW-1133">Transmembrane helix</keyword>
<organism evidence="2 3">
    <name type="scientific">Parasulfitobacter algicola</name>
    <dbReference type="NCBI Taxonomy" id="2614809"/>
    <lineage>
        <taxon>Bacteria</taxon>
        <taxon>Pseudomonadati</taxon>
        <taxon>Pseudomonadota</taxon>
        <taxon>Alphaproteobacteria</taxon>
        <taxon>Rhodobacterales</taxon>
        <taxon>Roseobacteraceae</taxon>
        <taxon>Parasulfitobacter</taxon>
    </lineage>
</organism>
<sequence length="94" mass="10124">MSEYFFQWWVWAAGALILGILEVIAPAFVLLGFAIGAAVVAILLVIGGPALVGGTVPWMLVIFALASLAAWIGLKKTFKLKHGQVKIWDTDIND</sequence>
<feature type="transmembrane region" description="Helical" evidence="1">
    <location>
        <begin position="29"/>
        <end position="50"/>
    </location>
</feature>
<evidence type="ECO:0000313" key="2">
    <source>
        <dbReference type="EMBL" id="NSX53515.1"/>
    </source>
</evidence>
<dbReference type="RefSeq" id="WP_174134621.1">
    <property type="nucleotide sequence ID" value="NZ_JABUFE010000001.1"/>
</dbReference>
<keyword evidence="3" id="KW-1185">Reference proteome</keyword>
<evidence type="ECO:0008006" key="4">
    <source>
        <dbReference type="Google" id="ProtNLM"/>
    </source>
</evidence>
<keyword evidence="1" id="KW-0472">Membrane</keyword>
<evidence type="ECO:0000256" key="1">
    <source>
        <dbReference type="SAM" id="Phobius"/>
    </source>
</evidence>
<protein>
    <recommendedName>
        <fullName evidence="4">NfeD-like C-terminal domain-containing protein</fullName>
    </recommendedName>
</protein>
<dbReference type="Proteomes" id="UP000777935">
    <property type="component" value="Unassembled WGS sequence"/>
</dbReference>
<proteinExistence type="predicted"/>
<reference evidence="2 3" key="1">
    <citation type="submission" date="2020-06" db="EMBL/GenBank/DDBJ databases">
        <title>Sulfitobacter algicola sp. nov., isolated from green algae.</title>
        <authorList>
            <person name="Wang C."/>
        </authorList>
    </citation>
    <scope>NUCLEOTIDE SEQUENCE [LARGE SCALE GENOMIC DNA]</scope>
    <source>
        <strain evidence="2 3">1151</strain>
    </source>
</reference>
<comment type="caution">
    <text evidence="2">The sequence shown here is derived from an EMBL/GenBank/DDBJ whole genome shotgun (WGS) entry which is preliminary data.</text>
</comment>
<gene>
    <name evidence="2" type="ORF">HRQ87_01750</name>
</gene>